<feature type="transmembrane region" description="Helical" evidence="2">
    <location>
        <begin position="377"/>
        <end position="398"/>
    </location>
</feature>
<feature type="transmembrane region" description="Helical" evidence="2">
    <location>
        <begin position="573"/>
        <end position="595"/>
    </location>
</feature>
<dbReference type="OrthoDB" id="2373987at2759"/>
<dbReference type="InterPro" id="IPR052971">
    <property type="entry name" value="TRP_calcium_channel"/>
</dbReference>
<feature type="transmembrane region" description="Helical" evidence="2">
    <location>
        <begin position="340"/>
        <end position="357"/>
    </location>
</feature>
<dbReference type="InterPro" id="IPR056337">
    <property type="entry name" value="LHD_YVC1"/>
</dbReference>
<feature type="domain" description="YVC1 N-terminal linker helical" evidence="3">
    <location>
        <begin position="121"/>
        <end position="245"/>
    </location>
</feature>
<evidence type="ECO:0000313" key="6">
    <source>
        <dbReference type="Proteomes" id="UP000182334"/>
    </source>
</evidence>
<feature type="transmembrane region" description="Helical" evidence="2">
    <location>
        <begin position="410"/>
        <end position="428"/>
    </location>
</feature>
<dbReference type="PANTHER" id="PTHR35859">
    <property type="entry name" value="NONSELECTIVE CATION CHANNEL PROTEIN"/>
    <property type="match status" value="1"/>
</dbReference>
<feature type="coiled-coil region" evidence="1">
    <location>
        <begin position="727"/>
        <end position="754"/>
    </location>
</feature>
<keyword evidence="6" id="KW-1185">Reference proteome</keyword>
<reference evidence="5 6" key="1">
    <citation type="submission" date="2016-10" db="EMBL/GenBank/DDBJ databases">
        <authorList>
            <person name="de Groot N.N."/>
        </authorList>
    </citation>
    <scope>NUCLEOTIDE SEQUENCE [LARGE SCALE GENOMIC DNA]</scope>
    <source>
        <strain evidence="5 6">CBS 141442</strain>
    </source>
</reference>
<dbReference type="Pfam" id="PF23317">
    <property type="entry name" value="YVC1_C"/>
    <property type="match status" value="1"/>
</dbReference>
<protein>
    <submittedName>
        <fullName evidence="5">CIC11C00000003857</fullName>
    </submittedName>
</protein>
<keyword evidence="1" id="KW-0175">Coiled coil</keyword>
<evidence type="ECO:0000313" key="5">
    <source>
        <dbReference type="EMBL" id="SGZ56747.1"/>
    </source>
</evidence>
<evidence type="ECO:0000256" key="2">
    <source>
        <dbReference type="SAM" id="Phobius"/>
    </source>
</evidence>
<sequence>MSGRYRGASLSRNAELASVKLASPVKSRYRYTEFKYLYFQIQKLINRKVVLSLKYEQLKTPEIRISLIKPLVQTIIDLSNVSGLHNKFSMHFPNHYDLSFETPQFAPTTYGSMIQEKSELSISTNVIYVMLLLRYEYMIQSENNLIMYDLLTTKANICESIAIRMLREYRSMDRINLLLLNPMRHHYEENELLKHTKHLDCFNTLELSILSKSKKFLSQPVVVQILDRIYNGELIIKDHQNPTDASWIHLMTSRNEDVDYETGQSSNSSTQDLGEEISDNEKSVVNYKFSRVTLSKVIIRSHVVPKYQSLVINLKYGLLTVLFFNLVIKHKNKTGDMEGNFMGKIFSICFWMLALSFNFDNLLKLMHIEFKFLKKILWTFFDLLIVILIDISFGMRLLLGFDMISHSTYYSVFSLISILLFPRMLSVFNNYEFFNMLIVSFKKMSFNMIAMVFLFASLIFGFFLCFISLTIDLSTSEVAFTMLQLFFGFTPAVWDHWNNYNVLGRGIQISYLFLIQFIVATILAIVLSNVFVKVSETNKEEFEYLKTTNLIIYMKWGNLHWSSGTSRFGVIAAFNYIVNIFKFPIILVIYFYELLIKDNKRLMQKQQRDLKNFTFLSREDDYYGDQNLVLMSQNNDEDSDVSTILMKSRRGSQFGNLQMRRVSPLDSNAPFVSEHTENKLIPQKSTQTFNAFRSGLVDSIFIDEYFGRKYGVGRKPEKKRKRSVSQVKRAKSHNVEVMNKLDELENMVRKLMQEPENDFTVKVLGDIYNVPEQSADLDTTSIDSDYSRNLM</sequence>
<gene>
    <name evidence="5" type="ORF">SAMEA4029010_CIC11G00000003857</name>
</gene>
<keyword evidence="2" id="KW-0472">Membrane</keyword>
<feature type="domain" description="Calcium channel YVC1-like C-terminal transmembrane" evidence="4">
    <location>
        <begin position="346"/>
        <end position="559"/>
    </location>
</feature>
<dbReference type="PANTHER" id="PTHR35859:SF4">
    <property type="entry name" value="MEMBRANE CHANNEL PROTEIN, PUTATIVE (AFU_ORTHOLOGUE AFUA_6G11300)-RELATED"/>
    <property type="match status" value="1"/>
</dbReference>
<dbReference type="STRING" id="45354.A0A1L0BZS5"/>
<keyword evidence="2" id="KW-1133">Transmembrane helix</keyword>
<dbReference type="Pfam" id="PF23190">
    <property type="entry name" value="LHD_TRPY1"/>
    <property type="match status" value="1"/>
</dbReference>
<dbReference type="InterPro" id="IPR056336">
    <property type="entry name" value="YVC1_C"/>
</dbReference>
<accession>A0A1L0BZS5</accession>
<dbReference type="AlphaFoldDB" id="A0A1L0BZS5"/>
<dbReference type="EMBL" id="LT635761">
    <property type="protein sequence ID" value="SGZ56747.1"/>
    <property type="molecule type" value="Genomic_DNA"/>
</dbReference>
<feature type="transmembrane region" description="Helical" evidence="2">
    <location>
        <begin position="310"/>
        <end position="328"/>
    </location>
</feature>
<evidence type="ECO:0000259" key="3">
    <source>
        <dbReference type="Pfam" id="PF23190"/>
    </source>
</evidence>
<dbReference type="Proteomes" id="UP000182334">
    <property type="component" value="Chromosome VI"/>
</dbReference>
<evidence type="ECO:0000259" key="4">
    <source>
        <dbReference type="Pfam" id="PF23317"/>
    </source>
</evidence>
<proteinExistence type="predicted"/>
<feature type="transmembrane region" description="Helical" evidence="2">
    <location>
        <begin position="509"/>
        <end position="532"/>
    </location>
</feature>
<organism evidence="5 6">
    <name type="scientific">Sungouiella intermedia</name>
    <dbReference type="NCBI Taxonomy" id="45354"/>
    <lineage>
        <taxon>Eukaryota</taxon>
        <taxon>Fungi</taxon>
        <taxon>Dikarya</taxon>
        <taxon>Ascomycota</taxon>
        <taxon>Saccharomycotina</taxon>
        <taxon>Pichiomycetes</taxon>
        <taxon>Metschnikowiaceae</taxon>
        <taxon>Sungouiella</taxon>
    </lineage>
</organism>
<feature type="transmembrane region" description="Helical" evidence="2">
    <location>
        <begin position="478"/>
        <end position="497"/>
    </location>
</feature>
<evidence type="ECO:0000256" key="1">
    <source>
        <dbReference type="SAM" id="Coils"/>
    </source>
</evidence>
<keyword evidence="2" id="KW-0812">Transmembrane</keyword>
<feature type="transmembrane region" description="Helical" evidence="2">
    <location>
        <begin position="448"/>
        <end position="471"/>
    </location>
</feature>
<name>A0A1L0BZS5_9ASCO</name>